<proteinExistence type="predicted"/>
<dbReference type="EC" id="2.1.1.72" evidence="1"/>
<comment type="caution">
    <text evidence="6">The sequence shown here is derived from an EMBL/GenBank/DDBJ whole genome shotgun (WGS) entry which is preliminary data.</text>
</comment>
<evidence type="ECO:0000313" key="7">
    <source>
        <dbReference type="Proteomes" id="UP000076962"/>
    </source>
</evidence>
<evidence type="ECO:0000256" key="3">
    <source>
        <dbReference type="ARBA" id="ARBA00022679"/>
    </source>
</evidence>
<dbReference type="GO" id="GO:0009007">
    <property type="term" value="F:site-specific DNA-methyltransferase (adenine-specific) activity"/>
    <property type="evidence" value="ECO:0007669"/>
    <property type="project" value="UniProtKB-EC"/>
</dbReference>
<keyword evidence="4" id="KW-0949">S-adenosyl-L-methionine</keyword>
<dbReference type="AlphaFoldDB" id="A0A176RTQ8"/>
<keyword evidence="2 6" id="KW-0489">Methyltransferase</keyword>
<dbReference type="Pfam" id="PF02086">
    <property type="entry name" value="MethyltransfD12"/>
    <property type="match status" value="1"/>
</dbReference>
<dbReference type="GO" id="GO:0032259">
    <property type="term" value="P:methylation"/>
    <property type="evidence" value="ECO:0007669"/>
    <property type="project" value="UniProtKB-KW"/>
</dbReference>
<accession>A0A176RTQ8</accession>
<keyword evidence="7" id="KW-1185">Reference proteome</keyword>
<evidence type="ECO:0000313" key="6">
    <source>
        <dbReference type="EMBL" id="OAD19142.1"/>
    </source>
</evidence>
<evidence type="ECO:0000256" key="2">
    <source>
        <dbReference type="ARBA" id="ARBA00022603"/>
    </source>
</evidence>
<dbReference type="GO" id="GO:0003676">
    <property type="term" value="F:nucleic acid binding"/>
    <property type="evidence" value="ECO:0007669"/>
    <property type="project" value="InterPro"/>
</dbReference>
<evidence type="ECO:0000256" key="4">
    <source>
        <dbReference type="ARBA" id="ARBA00022691"/>
    </source>
</evidence>
<dbReference type="InterPro" id="IPR012327">
    <property type="entry name" value="MeTrfase_D12"/>
</dbReference>
<dbReference type="Proteomes" id="UP000076962">
    <property type="component" value="Unassembled WGS sequence"/>
</dbReference>
<dbReference type="Gene3D" id="3.40.50.150">
    <property type="entry name" value="Vaccinia Virus protein VP39"/>
    <property type="match status" value="1"/>
</dbReference>
<dbReference type="SUPFAM" id="SSF53335">
    <property type="entry name" value="S-adenosyl-L-methionine-dependent methyltransferases"/>
    <property type="match status" value="1"/>
</dbReference>
<dbReference type="EMBL" id="LUTY01002927">
    <property type="protein sequence ID" value="OAD19142.1"/>
    <property type="molecule type" value="Genomic_DNA"/>
</dbReference>
<name>A0A176RTQ8_9GAMM</name>
<gene>
    <name evidence="6" type="ORF">THIOM_005241</name>
</gene>
<comment type="catalytic activity">
    <reaction evidence="5">
        <text>a 2'-deoxyadenosine in DNA + S-adenosyl-L-methionine = an N(6)-methyl-2'-deoxyadenosine in DNA + S-adenosyl-L-homocysteine + H(+)</text>
        <dbReference type="Rhea" id="RHEA:15197"/>
        <dbReference type="Rhea" id="RHEA-COMP:12418"/>
        <dbReference type="Rhea" id="RHEA-COMP:12419"/>
        <dbReference type="ChEBI" id="CHEBI:15378"/>
        <dbReference type="ChEBI" id="CHEBI:57856"/>
        <dbReference type="ChEBI" id="CHEBI:59789"/>
        <dbReference type="ChEBI" id="CHEBI:90615"/>
        <dbReference type="ChEBI" id="CHEBI:90616"/>
        <dbReference type="EC" id="2.1.1.72"/>
    </reaction>
</comment>
<dbReference type="InterPro" id="IPR029063">
    <property type="entry name" value="SAM-dependent_MTases_sf"/>
</dbReference>
<organism evidence="6 7">
    <name type="scientific">Candidatus Thiomargarita nelsonii</name>
    <dbReference type="NCBI Taxonomy" id="1003181"/>
    <lineage>
        <taxon>Bacteria</taxon>
        <taxon>Pseudomonadati</taxon>
        <taxon>Pseudomonadota</taxon>
        <taxon>Gammaproteobacteria</taxon>
        <taxon>Thiotrichales</taxon>
        <taxon>Thiotrichaceae</taxon>
        <taxon>Thiomargarita</taxon>
    </lineage>
</organism>
<dbReference type="GO" id="GO:0009307">
    <property type="term" value="P:DNA restriction-modification system"/>
    <property type="evidence" value="ECO:0007669"/>
    <property type="project" value="InterPro"/>
</dbReference>
<dbReference type="PROSITE" id="PS00092">
    <property type="entry name" value="N6_MTASE"/>
    <property type="match status" value="1"/>
</dbReference>
<reference evidence="6 7" key="1">
    <citation type="submission" date="2016-05" db="EMBL/GenBank/DDBJ databases">
        <title>Single-cell genome of chain-forming Candidatus Thiomargarita nelsonii and comparison to other large sulfur-oxidizing bacteria.</title>
        <authorList>
            <person name="Winkel M."/>
            <person name="Salman V."/>
            <person name="Woyke T."/>
            <person name="Schulz-Vogt H."/>
            <person name="Richter M."/>
            <person name="Flood B."/>
            <person name="Bailey J."/>
            <person name="Amann R."/>
            <person name="Mussmann M."/>
        </authorList>
    </citation>
    <scope>NUCLEOTIDE SEQUENCE [LARGE SCALE GENOMIC DNA]</scope>
    <source>
        <strain evidence="6 7">THI036</strain>
    </source>
</reference>
<dbReference type="InterPro" id="IPR002052">
    <property type="entry name" value="DNA_methylase_N6_adenine_CS"/>
</dbReference>
<protein>
    <recommendedName>
        <fullName evidence="1">site-specific DNA-methyltransferase (adenine-specific)</fullName>
        <ecNumber evidence="1">2.1.1.72</ecNumber>
    </recommendedName>
</protein>
<evidence type="ECO:0000256" key="1">
    <source>
        <dbReference type="ARBA" id="ARBA00011900"/>
    </source>
</evidence>
<keyword evidence="3 6" id="KW-0808">Transferase</keyword>
<sequence length="49" mass="5774">MLKVQNLFTFKCQAFEETIKAGTKADIIYCDPPYIDHHVDYYFVLRSSL</sequence>
<evidence type="ECO:0000256" key="5">
    <source>
        <dbReference type="ARBA" id="ARBA00047942"/>
    </source>
</evidence>